<evidence type="ECO:0000256" key="3">
    <source>
        <dbReference type="ARBA" id="ARBA00010441"/>
    </source>
</evidence>
<feature type="transmembrane region" description="Helical" evidence="16">
    <location>
        <begin position="123"/>
        <end position="142"/>
    </location>
</feature>
<reference evidence="17 18" key="1">
    <citation type="submission" date="2020-03" db="EMBL/GenBank/DDBJ databases">
        <title>Cyclobacterium plantarum sp. nov., a marine bacterium isolated from a coastal-marine wetland.</title>
        <authorList>
            <person name="Sanchez-Porro C."/>
            <person name="Ventosa A."/>
            <person name="Amoozegar M."/>
        </authorList>
    </citation>
    <scope>NUCLEOTIDE SEQUENCE [LARGE SCALE GENOMIC DNA]</scope>
    <source>
        <strain evidence="17 18">GBPx2</strain>
    </source>
</reference>
<keyword evidence="13" id="KW-1208">Phospholipid metabolism</keyword>
<proteinExistence type="inferred from homology"/>
<protein>
    <recommendedName>
        <fullName evidence="5">CDP-diacylglycerol--serine O-phosphatidyltransferase</fullName>
        <ecNumber evidence="4">2.7.8.8</ecNumber>
    </recommendedName>
    <alternativeName>
        <fullName evidence="14">Phosphatidylserine synthase</fullName>
    </alternativeName>
</protein>
<dbReference type="Pfam" id="PF01066">
    <property type="entry name" value="CDP-OH_P_transf"/>
    <property type="match status" value="1"/>
</dbReference>
<evidence type="ECO:0000256" key="14">
    <source>
        <dbReference type="ARBA" id="ARBA00032361"/>
    </source>
</evidence>
<keyword evidence="10" id="KW-0443">Lipid metabolism</keyword>
<evidence type="ECO:0000256" key="12">
    <source>
        <dbReference type="ARBA" id="ARBA00023209"/>
    </source>
</evidence>
<feature type="transmembrane region" description="Helical" evidence="16">
    <location>
        <begin position="154"/>
        <end position="178"/>
    </location>
</feature>
<dbReference type="InterPro" id="IPR004533">
    <property type="entry name" value="CDP-diaglyc--ser_O-PTrfase"/>
</dbReference>
<organism evidence="17 18">
    <name type="scientific">Cyclobacterium plantarum</name>
    <dbReference type="NCBI Taxonomy" id="2716263"/>
    <lineage>
        <taxon>Bacteria</taxon>
        <taxon>Pseudomonadati</taxon>
        <taxon>Bacteroidota</taxon>
        <taxon>Cytophagia</taxon>
        <taxon>Cytophagales</taxon>
        <taxon>Cyclobacteriaceae</taxon>
        <taxon>Cyclobacterium</taxon>
    </lineage>
</organism>
<keyword evidence="12" id="KW-0594">Phospholipid biosynthesis</keyword>
<dbReference type="InterPro" id="IPR000462">
    <property type="entry name" value="CDP-OH_P_trans"/>
</dbReference>
<dbReference type="RefSeq" id="WP_166143097.1">
    <property type="nucleotide sequence ID" value="NZ_JAANYN010000001.1"/>
</dbReference>
<evidence type="ECO:0000256" key="5">
    <source>
        <dbReference type="ARBA" id="ARBA00017171"/>
    </source>
</evidence>
<dbReference type="NCBIfam" id="TIGR00473">
    <property type="entry name" value="pssA"/>
    <property type="match status" value="1"/>
</dbReference>
<dbReference type="Gene3D" id="1.20.120.1760">
    <property type="match status" value="1"/>
</dbReference>
<comment type="caution">
    <text evidence="17">The sequence shown here is derived from an EMBL/GenBank/DDBJ whole genome shotgun (WGS) entry which is preliminary data.</text>
</comment>
<sequence>MNIKKHIPNTLTCLNLLSGMLGILYVVHNGPYYGFYFILAAAVLDFFDGFAARWLKVQSDIGKQLDSLADLVTFGVLPAFIAFFLIQSGQAHPFLPYIAFFIGIQSAIRLAKFNIDERQADRFIGLPTPANALFFSALPILAENSTFLSSYLLNPWWLSTITLIFSLLLTAEIPLLALKFKDFSWKKNLFRYLLLLISAVSLIFWGWAGIPIAVLSYILLSLISNRFEKNVGET</sequence>
<gene>
    <name evidence="17" type="primary">pssA</name>
    <name evidence="17" type="ORF">G9Q97_03345</name>
</gene>
<keyword evidence="11 16" id="KW-0472">Membrane</keyword>
<feature type="transmembrane region" description="Helical" evidence="16">
    <location>
        <begin position="7"/>
        <end position="27"/>
    </location>
</feature>
<evidence type="ECO:0000256" key="8">
    <source>
        <dbReference type="ARBA" id="ARBA00022692"/>
    </source>
</evidence>
<dbReference type="PROSITE" id="PS00379">
    <property type="entry name" value="CDP_ALCOHOL_P_TRANSF"/>
    <property type="match status" value="1"/>
</dbReference>
<evidence type="ECO:0000313" key="18">
    <source>
        <dbReference type="Proteomes" id="UP000649799"/>
    </source>
</evidence>
<comment type="subcellular location">
    <subcellularLocation>
        <location evidence="2">Endomembrane system</location>
        <topology evidence="2">Multi-pass membrane protein</topology>
    </subcellularLocation>
</comment>
<dbReference type="EMBL" id="JAANYN010000001">
    <property type="protein sequence ID" value="NHE55845.1"/>
    <property type="molecule type" value="Genomic_DNA"/>
</dbReference>
<feature type="transmembrane region" description="Helical" evidence="16">
    <location>
        <begin position="33"/>
        <end position="55"/>
    </location>
</feature>
<keyword evidence="9 16" id="KW-1133">Transmembrane helix</keyword>
<dbReference type="InterPro" id="IPR043130">
    <property type="entry name" value="CDP-OH_PTrfase_TM_dom"/>
</dbReference>
<evidence type="ECO:0000256" key="16">
    <source>
        <dbReference type="SAM" id="Phobius"/>
    </source>
</evidence>
<dbReference type="InterPro" id="IPR048254">
    <property type="entry name" value="CDP_ALCOHOL_P_TRANSF_CS"/>
</dbReference>
<accession>A0ABX0H234</accession>
<evidence type="ECO:0000256" key="13">
    <source>
        <dbReference type="ARBA" id="ARBA00023264"/>
    </source>
</evidence>
<evidence type="ECO:0000256" key="15">
    <source>
        <dbReference type="RuleBase" id="RU003750"/>
    </source>
</evidence>
<comment type="catalytic activity">
    <reaction evidence="1">
        <text>a CDP-1,2-diacyl-sn-glycerol + L-serine = a 1,2-diacyl-sn-glycero-3-phospho-L-serine + CMP + H(+)</text>
        <dbReference type="Rhea" id="RHEA:16913"/>
        <dbReference type="ChEBI" id="CHEBI:15378"/>
        <dbReference type="ChEBI" id="CHEBI:33384"/>
        <dbReference type="ChEBI" id="CHEBI:57262"/>
        <dbReference type="ChEBI" id="CHEBI:58332"/>
        <dbReference type="ChEBI" id="CHEBI:60377"/>
        <dbReference type="EC" id="2.7.8.8"/>
    </reaction>
</comment>
<dbReference type="GO" id="GO:0003882">
    <property type="term" value="F:CDP-diacylglycerol-serine O-phosphatidyltransferase activity"/>
    <property type="evidence" value="ECO:0007669"/>
    <property type="project" value="UniProtKB-EC"/>
</dbReference>
<dbReference type="Proteomes" id="UP000649799">
    <property type="component" value="Unassembled WGS sequence"/>
</dbReference>
<evidence type="ECO:0000256" key="10">
    <source>
        <dbReference type="ARBA" id="ARBA00023098"/>
    </source>
</evidence>
<keyword evidence="6" id="KW-0444">Lipid biosynthesis</keyword>
<feature type="transmembrane region" description="Helical" evidence="16">
    <location>
        <begin position="67"/>
        <end position="88"/>
    </location>
</feature>
<dbReference type="PANTHER" id="PTHR14269">
    <property type="entry name" value="CDP-DIACYLGLYCEROL--GLYCEROL-3-PHOSPHATE 3-PHOSPHATIDYLTRANSFERASE-RELATED"/>
    <property type="match status" value="1"/>
</dbReference>
<dbReference type="InterPro" id="IPR050324">
    <property type="entry name" value="CDP-alcohol_PTase-I"/>
</dbReference>
<evidence type="ECO:0000256" key="11">
    <source>
        <dbReference type="ARBA" id="ARBA00023136"/>
    </source>
</evidence>
<evidence type="ECO:0000313" key="17">
    <source>
        <dbReference type="EMBL" id="NHE55845.1"/>
    </source>
</evidence>
<keyword evidence="18" id="KW-1185">Reference proteome</keyword>
<dbReference type="EC" id="2.7.8.8" evidence="4"/>
<keyword evidence="7 15" id="KW-0808">Transferase</keyword>
<comment type="similarity">
    <text evidence="3 15">Belongs to the CDP-alcohol phosphatidyltransferase class-I family.</text>
</comment>
<evidence type="ECO:0000256" key="1">
    <source>
        <dbReference type="ARBA" id="ARBA00000287"/>
    </source>
</evidence>
<dbReference type="PANTHER" id="PTHR14269:SF61">
    <property type="entry name" value="CDP-DIACYLGLYCEROL--SERINE O-PHOSPHATIDYLTRANSFERASE"/>
    <property type="match status" value="1"/>
</dbReference>
<keyword evidence="8 16" id="KW-0812">Transmembrane</keyword>
<evidence type="ECO:0000256" key="4">
    <source>
        <dbReference type="ARBA" id="ARBA00013174"/>
    </source>
</evidence>
<evidence type="ECO:0000256" key="2">
    <source>
        <dbReference type="ARBA" id="ARBA00004127"/>
    </source>
</evidence>
<evidence type="ECO:0000256" key="7">
    <source>
        <dbReference type="ARBA" id="ARBA00022679"/>
    </source>
</evidence>
<feature type="transmembrane region" description="Helical" evidence="16">
    <location>
        <begin position="190"/>
        <end position="220"/>
    </location>
</feature>
<evidence type="ECO:0000256" key="6">
    <source>
        <dbReference type="ARBA" id="ARBA00022516"/>
    </source>
</evidence>
<feature type="transmembrane region" description="Helical" evidence="16">
    <location>
        <begin position="94"/>
        <end position="111"/>
    </location>
</feature>
<evidence type="ECO:0000256" key="9">
    <source>
        <dbReference type="ARBA" id="ARBA00022989"/>
    </source>
</evidence>
<name>A0ABX0H234_9BACT</name>